<name>A0A1G2MS55_9BACT</name>
<comment type="caution">
    <text evidence="1">The sequence shown here is derived from an EMBL/GenBank/DDBJ whole genome shotgun (WGS) entry which is preliminary data.</text>
</comment>
<dbReference type="PANTHER" id="PTHR39189:SF1">
    <property type="entry name" value="UPF0173 METAL-DEPENDENT HYDROLASE YTKL"/>
    <property type="match status" value="1"/>
</dbReference>
<dbReference type="SUPFAM" id="SSF56281">
    <property type="entry name" value="Metallo-hydrolase/oxidoreductase"/>
    <property type="match status" value="1"/>
</dbReference>
<dbReference type="PANTHER" id="PTHR39189">
    <property type="entry name" value="UPF0173 METAL-DEPENDENT HYDROLASE YTKL"/>
    <property type="match status" value="1"/>
</dbReference>
<gene>
    <name evidence="1" type="ORF">A3D56_02880</name>
</gene>
<sequence length="212" mass="22766">MIITYQGAEFFKVQFGDTTLAFNPVSKKSNLKTPRFGADIAMVSINHPDMNGVETVSLGDKLPFAITGPGEYEVKGVFITGLATESMYGGEKIVNTVYVVSLENLNLCFLGALSSKELPTAVKESFDNIDILFVPIGADGVLSPADAYRLSVSLEPGIIIPMHFGALGQPKSLQIFLKEGGAEGQKPIEKLTIKKKDLEGKEGEIVVLESPV</sequence>
<dbReference type="Pfam" id="PF13483">
    <property type="entry name" value="Lactamase_B_3"/>
    <property type="match status" value="1"/>
</dbReference>
<dbReference type="EMBL" id="MHRP01000039">
    <property type="protein sequence ID" value="OHA26039.1"/>
    <property type="molecule type" value="Genomic_DNA"/>
</dbReference>
<accession>A0A1G2MS55</accession>
<protein>
    <recommendedName>
        <fullName evidence="3">Lactamase</fullName>
    </recommendedName>
</protein>
<dbReference type="AlphaFoldDB" id="A0A1G2MS55"/>
<evidence type="ECO:0008006" key="3">
    <source>
        <dbReference type="Google" id="ProtNLM"/>
    </source>
</evidence>
<evidence type="ECO:0000313" key="2">
    <source>
        <dbReference type="Proteomes" id="UP000177943"/>
    </source>
</evidence>
<dbReference type="Gene3D" id="3.60.15.10">
    <property type="entry name" value="Ribonuclease Z/Hydroxyacylglutathione hydrolase-like"/>
    <property type="match status" value="1"/>
</dbReference>
<dbReference type="InterPro" id="IPR036866">
    <property type="entry name" value="RibonucZ/Hydroxyglut_hydro"/>
</dbReference>
<dbReference type="Proteomes" id="UP000177943">
    <property type="component" value="Unassembled WGS sequence"/>
</dbReference>
<organism evidence="1 2">
    <name type="scientific">Candidatus Taylorbacteria bacterium RIFCSPHIGHO2_02_FULL_45_35</name>
    <dbReference type="NCBI Taxonomy" id="1802311"/>
    <lineage>
        <taxon>Bacteria</taxon>
        <taxon>Candidatus Tayloriibacteriota</taxon>
    </lineage>
</organism>
<proteinExistence type="predicted"/>
<evidence type="ECO:0000313" key="1">
    <source>
        <dbReference type="EMBL" id="OHA26039.1"/>
    </source>
</evidence>
<reference evidence="1 2" key="1">
    <citation type="journal article" date="2016" name="Nat. Commun.">
        <title>Thousands of microbial genomes shed light on interconnected biogeochemical processes in an aquifer system.</title>
        <authorList>
            <person name="Anantharaman K."/>
            <person name="Brown C.T."/>
            <person name="Hug L.A."/>
            <person name="Sharon I."/>
            <person name="Castelle C.J."/>
            <person name="Probst A.J."/>
            <person name="Thomas B.C."/>
            <person name="Singh A."/>
            <person name="Wilkins M.J."/>
            <person name="Karaoz U."/>
            <person name="Brodie E.L."/>
            <person name="Williams K.H."/>
            <person name="Hubbard S.S."/>
            <person name="Banfield J.F."/>
        </authorList>
    </citation>
    <scope>NUCLEOTIDE SEQUENCE [LARGE SCALE GENOMIC DNA]</scope>
</reference>